<dbReference type="AlphaFoldDB" id="A0A6S6SVS6"/>
<keyword evidence="1" id="KW-0732">Signal</keyword>
<proteinExistence type="predicted"/>
<organism evidence="2">
    <name type="scientific">uncultured Thiotrichaceae bacterium</name>
    <dbReference type="NCBI Taxonomy" id="298394"/>
    <lineage>
        <taxon>Bacteria</taxon>
        <taxon>Pseudomonadati</taxon>
        <taxon>Pseudomonadota</taxon>
        <taxon>Gammaproteobacteria</taxon>
        <taxon>Thiotrichales</taxon>
        <taxon>Thiotrichaceae</taxon>
        <taxon>environmental samples</taxon>
    </lineage>
</organism>
<gene>
    <name evidence="2" type="ORF">HELGO_WM39381</name>
</gene>
<evidence type="ECO:0000256" key="1">
    <source>
        <dbReference type="SAM" id="SignalP"/>
    </source>
</evidence>
<evidence type="ECO:0000313" key="2">
    <source>
        <dbReference type="EMBL" id="CAA6812649.1"/>
    </source>
</evidence>
<accession>A0A6S6SVS6</accession>
<dbReference type="EMBL" id="CACVAV010000204">
    <property type="protein sequence ID" value="CAA6812649.1"/>
    <property type="molecule type" value="Genomic_DNA"/>
</dbReference>
<feature type="chain" id="PRO_5028100637" evidence="1">
    <location>
        <begin position="28"/>
        <end position="199"/>
    </location>
</feature>
<feature type="signal peptide" evidence="1">
    <location>
        <begin position="1"/>
        <end position="27"/>
    </location>
</feature>
<protein>
    <submittedName>
        <fullName evidence="2">Uncharacterized protein</fullName>
    </submittedName>
</protein>
<sequence>MTTPKLSKTLLSGLLGLALLQPTLAAAEDQIVKLDAKVNTQKNPGMLYLRAGTYQVTPVGRHHGDNKTAWSVWGHTTCKQAHGCTRTVPTKFTGLHNNYYVMSDQLGAVSINNKPLAEVAETPKYRMHSYYLVDGTTRAYEVTQPTVYANEASALAGAQSSTFIMKQNGRVKFALLDNSRTTDNRGGMSLKVTKIESTQ</sequence>
<name>A0A6S6SVS6_9GAMM</name>
<reference evidence="2" key="1">
    <citation type="submission" date="2020-01" db="EMBL/GenBank/DDBJ databases">
        <authorList>
            <person name="Meier V. D."/>
            <person name="Meier V D."/>
        </authorList>
    </citation>
    <scope>NUCLEOTIDE SEQUENCE</scope>
    <source>
        <strain evidence="2">HLG_WM_MAG_08</strain>
    </source>
</reference>